<evidence type="ECO:0000256" key="5">
    <source>
        <dbReference type="HAMAP-Rule" id="MF_00057"/>
    </source>
</evidence>
<dbReference type="NCBIfam" id="NF009905">
    <property type="entry name" value="PRK13368.1"/>
    <property type="match status" value="1"/>
</dbReference>
<dbReference type="CDD" id="cd02517">
    <property type="entry name" value="CMP-KDO-Synthetase"/>
    <property type="match status" value="1"/>
</dbReference>
<dbReference type="GO" id="GO:0016020">
    <property type="term" value="C:membrane"/>
    <property type="evidence" value="ECO:0007669"/>
    <property type="project" value="UniProtKB-SubCell"/>
</dbReference>
<comment type="catalytic activity">
    <reaction evidence="5">
        <text>3-deoxy-alpha-D-manno-oct-2-ulosonate + CTP = CMP-3-deoxy-beta-D-manno-octulosonate + diphosphate</text>
        <dbReference type="Rhea" id="RHEA:23448"/>
        <dbReference type="ChEBI" id="CHEBI:33019"/>
        <dbReference type="ChEBI" id="CHEBI:37563"/>
        <dbReference type="ChEBI" id="CHEBI:85986"/>
        <dbReference type="ChEBI" id="CHEBI:85987"/>
        <dbReference type="EC" id="2.7.7.38"/>
    </reaction>
</comment>
<evidence type="ECO:0000256" key="1">
    <source>
        <dbReference type="ARBA" id="ARBA00004370"/>
    </source>
</evidence>
<dbReference type="PANTHER" id="PTHR42866">
    <property type="entry name" value="3-DEOXY-MANNO-OCTULOSONATE CYTIDYLYLTRANSFERASE"/>
    <property type="match status" value="1"/>
</dbReference>
<dbReference type="NCBIfam" id="NF003950">
    <property type="entry name" value="PRK05450.1-3"/>
    <property type="match status" value="1"/>
</dbReference>
<comment type="function">
    <text evidence="5">Activates KDO (a required 8-carbon sugar) for incorporation into bacterial lipopolysaccharide in Gram-negative bacteria.</text>
</comment>
<dbReference type="InterPro" id="IPR004528">
    <property type="entry name" value="KdsB"/>
</dbReference>
<evidence type="ECO:0000256" key="4">
    <source>
        <dbReference type="ARBA" id="ARBA00022985"/>
    </source>
</evidence>
<proteinExistence type="inferred from homology"/>
<dbReference type="InterPro" id="IPR003329">
    <property type="entry name" value="Cytidylyl_trans"/>
</dbReference>
<dbReference type="InterPro" id="IPR029044">
    <property type="entry name" value="Nucleotide-diphossugar_trans"/>
</dbReference>
<comment type="subcellular location">
    <subcellularLocation>
        <location evidence="5">Cytoplasm</location>
    </subcellularLocation>
    <subcellularLocation>
        <location evidence="1">Membrane</location>
    </subcellularLocation>
</comment>
<keyword evidence="5" id="KW-0963">Cytoplasm</keyword>
<keyword evidence="4 5" id="KW-0448">Lipopolysaccharide biosynthesis</keyword>
<keyword evidence="3 5" id="KW-0548">Nucleotidyltransferase</keyword>
<dbReference type="Pfam" id="PF02348">
    <property type="entry name" value="CTP_transf_3"/>
    <property type="match status" value="1"/>
</dbReference>
<sequence>MAARLAQTRRHNSEGQPVEERHKVIGFIPARYESTRFPGKPLADIEGKPMIVRVYERALQSDLLDAVYVATDSPLVAESVQRHGGQVVHTSKDKASGTDRIAEAASILSLSMNDIVVNIQGDQPLFDPSMIREVSAPLLEDESAPMSTLIYRIVRDEEITHPNAVKTVFDKYGFALYFSRATIPFSRKGNAHQTYYKHHGIYAYRNDFLQKFARLPVSPLEALEGLEQLRALENGFRIKVVITEKDSIEVDTPQDLERVREIYRKSV</sequence>
<dbReference type="EC" id="2.7.7.38" evidence="5"/>
<comment type="caution">
    <text evidence="6">The sequence shown here is derived from an EMBL/GenBank/DDBJ whole genome shotgun (WGS) entry which is preliminary data.</text>
</comment>
<dbReference type="FunFam" id="3.90.550.10:FF:000011">
    <property type="entry name" value="3-deoxy-manno-octulosonate cytidylyltransferase"/>
    <property type="match status" value="1"/>
</dbReference>
<comment type="pathway">
    <text evidence="5">Nucleotide-sugar biosynthesis; CMP-3-deoxy-D-manno-octulosonate biosynthesis; CMP-3-deoxy-D-manno-octulosonate from 3-deoxy-D-manno-octulosonate and CTP: step 1/1.</text>
</comment>
<dbReference type="NCBIfam" id="NF003952">
    <property type="entry name" value="PRK05450.1-5"/>
    <property type="match status" value="1"/>
</dbReference>
<dbReference type="GO" id="GO:0008690">
    <property type="term" value="F:3-deoxy-manno-octulosonate cytidylyltransferase activity"/>
    <property type="evidence" value="ECO:0007669"/>
    <property type="project" value="UniProtKB-UniRule"/>
</dbReference>
<accession>A0A7C4EUM6</accession>
<dbReference type="GO" id="GO:0033468">
    <property type="term" value="P:CMP-keto-3-deoxy-D-manno-octulosonic acid biosynthetic process"/>
    <property type="evidence" value="ECO:0007669"/>
    <property type="project" value="UniProtKB-UniRule"/>
</dbReference>
<dbReference type="PANTHER" id="PTHR42866:SF2">
    <property type="entry name" value="3-DEOXY-MANNO-OCTULOSONATE CYTIDYLYLTRANSFERASE, MITOCHONDRIAL"/>
    <property type="match status" value="1"/>
</dbReference>
<keyword evidence="2 5" id="KW-0808">Transferase</keyword>
<dbReference type="Gene3D" id="3.90.550.10">
    <property type="entry name" value="Spore Coat Polysaccharide Biosynthesis Protein SpsA, Chain A"/>
    <property type="match status" value="1"/>
</dbReference>
<name>A0A7C4EUM6_9BACT</name>
<dbReference type="NCBIfam" id="TIGR00466">
    <property type="entry name" value="kdsB"/>
    <property type="match status" value="1"/>
</dbReference>
<dbReference type="GO" id="GO:0005829">
    <property type="term" value="C:cytosol"/>
    <property type="evidence" value="ECO:0007669"/>
    <property type="project" value="TreeGrafter"/>
</dbReference>
<organism evidence="6">
    <name type="scientific">Desulfomonile tiedjei</name>
    <dbReference type="NCBI Taxonomy" id="2358"/>
    <lineage>
        <taxon>Bacteria</taxon>
        <taxon>Pseudomonadati</taxon>
        <taxon>Thermodesulfobacteriota</taxon>
        <taxon>Desulfomonilia</taxon>
        <taxon>Desulfomonilales</taxon>
        <taxon>Desulfomonilaceae</taxon>
        <taxon>Desulfomonile</taxon>
    </lineage>
</organism>
<dbReference type="SUPFAM" id="SSF53448">
    <property type="entry name" value="Nucleotide-diphospho-sugar transferases"/>
    <property type="match status" value="1"/>
</dbReference>
<evidence type="ECO:0000313" key="6">
    <source>
        <dbReference type="EMBL" id="HGH61412.1"/>
    </source>
</evidence>
<dbReference type="HAMAP" id="MF_00057">
    <property type="entry name" value="KdsB"/>
    <property type="match status" value="1"/>
</dbReference>
<evidence type="ECO:0000256" key="3">
    <source>
        <dbReference type="ARBA" id="ARBA00022695"/>
    </source>
</evidence>
<dbReference type="AlphaFoldDB" id="A0A7C4EUM6"/>
<gene>
    <name evidence="5 6" type="primary">kdsB</name>
    <name evidence="6" type="ORF">ENV54_08960</name>
</gene>
<dbReference type="EMBL" id="DTGT01000279">
    <property type="protein sequence ID" value="HGH61412.1"/>
    <property type="molecule type" value="Genomic_DNA"/>
</dbReference>
<evidence type="ECO:0000256" key="2">
    <source>
        <dbReference type="ARBA" id="ARBA00022679"/>
    </source>
</evidence>
<dbReference type="GO" id="GO:0009103">
    <property type="term" value="P:lipopolysaccharide biosynthetic process"/>
    <property type="evidence" value="ECO:0007669"/>
    <property type="project" value="UniProtKB-UniRule"/>
</dbReference>
<reference evidence="6" key="1">
    <citation type="journal article" date="2020" name="mSystems">
        <title>Genome- and Community-Level Interaction Insights into Carbon Utilization and Element Cycling Functions of Hydrothermarchaeota in Hydrothermal Sediment.</title>
        <authorList>
            <person name="Zhou Z."/>
            <person name="Liu Y."/>
            <person name="Xu W."/>
            <person name="Pan J."/>
            <person name="Luo Z.H."/>
            <person name="Li M."/>
        </authorList>
    </citation>
    <scope>NUCLEOTIDE SEQUENCE [LARGE SCALE GENOMIC DNA]</scope>
    <source>
        <strain evidence="6">SpSt-769</strain>
    </source>
</reference>
<dbReference type="UniPathway" id="UPA00358">
    <property type="reaction ID" value="UER00476"/>
</dbReference>
<comment type="similarity">
    <text evidence="5">Belongs to the KdsB family.</text>
</comment>
<protein>
    <recommendedName>
        <fullName evidence="5">3-deoxy-manno-octulosonate cytidylyltransferase</fullName>
        <ecNumber evidence="5">2.7.7.38</ecNumber>
    </recommendedName>
    <alternativeName>
        <fullName evidence="5">CMP-2-keto-3-deoxyoctulosonic acid synthase</fullName>
        <shortName evidence="5">CKS</shortName>
        <shortName evidence="5">CMP-KDO synthase</shortName>
    </alternativeName>
</protein>